<protein>
    <recommendedName>
        <fullName evidence="3 8">Mediator of RNA polymerase II transcription subunit 21</fullName>
    </recommendedName>
</protein>
<proteinExistence type="inferred from homology"/>
<accession>A0ABR2VY05</accession>
<evidence type="ECO:0000256" key="1">
    <source>
        <dbReference type="ARBA" id="ARBA00004123"/>
    </source>
</evidence>
<comment type="function">
    <text evidence="8">Component of the Mediator complex, a coactivator involved in the regulated transcription of nearly all RNA polymerase II-dependent genes. Mediator functions as a bridge to convey information from gene-specific regulatory proteins to the basal RNA polymerase II transcription machinery. Mediator is recruited to promoters by direct interactions with regulatory proteins and serves as a scaffold for the assembly of a functional preinitiation complex with RNA polymerase II and the general transcription factors.</text>
</comment>
<keyword evidence="4 8" id="KW-0805">Transcription regulation</keyword>
<reference evidence="9 10" key="1">
    <citation type="submission" date="2023-04" db="EMBL/GenBank/DDBJ databases">
        <title>Genome of Basidiobolus ranarum AG-B5.</title>
        <authorList>
            <person name="Stajich J.E."/>
            <person name="Carter-House D."/>
            <person name="Gryganskyi A."/>
        </authorList>
    </citation>
    <scope>NUCLEOTIDE SEQUENCE [LARGE SCALE GENOMIC DNA]</scope>
    <source>
        <strain evidence="9 10">AG-B5</strain>
    </source>
</reference>
<comment type="subcellular location">
    <subcellularLocation>
        <location evidence="1 8">Nucleus</location>
    </subcellularLocation>
</comment>
<evidence type="ECO:0000256" key="6">
    <source>
        <dbReference type="ARBA" id="ARBA00023163"/>
    </source>
</evidence>
<dbReference type="SUPFAM" id="SSF140718">
    <property type="entry name" value="Mediator hinge subcomplex-like"/>
    <property type="match status" value="1"/>
</dbReference>
<dbReference type="PANTHER" id="PTHR13381:SF0">
    <property type="entry name" value="MEDIATOR OF RNA POLYMERASE II TRANSCRIPTION SUBUNIT 21"/>
    <property type="match status" value="1"/>
</dbReference>
<dbReference type="InterPro" id="IPR021384">
    <property type="entry name" value="Mediator_Med21"/>
</dbReference>
<evidence type="ECO:0000256" key="8">
    <source>
        <dbReference type="RuleBase" id="RU366036"/>
    </source>
</evidence>
<keyword evidence="5 8" id="KW-0010">Activator</keyword>
<evidence type="ECO:0000256" key="7">
    <source>
        <dbReference type="ARBA" id="ARBA00023242"/>
    </source>
</evidence>
<dbReference type="Gene3D" id="6.10.280.10">
    <property type="entry name" value="Mediator complex, subunit Med21"/>
    <property type="match status" value="1"/>
</dbReference>
<evidence type="ECO:0000313" key="9">
    <source>
        <dbReference type="EMBL" id="KAK9708839.1"/>
    </source>
</evidence>
<keyword evidence="7 8" id="KW-0539">Nucleus</keyword>
<keyword evidence="10" id="KW-1185">Reference proteome</keyword>
<evidence type="ECO:0000256" key="3">
    <source>
        <dbReference type="ARBA" id="ARBA00019691"/>
    </source>
</evidence>
<evidence type="ECO:0000256" key="2">
    <source>
        <dbReference type="ARBA" id="ARBA00005770"/>
    </source>
</evidence>
<comment type="subunit">
    <text evidence="8">Component of the Mediator complex.</text>
</comment>
<dbReference type="Pfam" id="PF11221">
    <property type="entry name" value="Med21"/>
    <property type="match status" value="1"/>
</dbReference>
<comment type="similarity">
    <text evidence="2 8">Belongs to the Mediator complex subunit 21 family.</text>
</comment>
<dbReference type="PANTHER" id="PTHR13381">
    <property type="entry name" value="RNA POLYMERASE II HOLOENZYME COMPONENT SRB7"/>
    <property type="match status" value="1"/>
</dbReference>
<gene>
    <name evidence="9" type="ORF">K7432_009390</name>
</gene>
<evidence type="ECO:0000256" key="5">
    <source>
        <dbReference type="ARBA" id="ARBA00023159"/>
    </source>
</evidence>
<name>A0ABR2VY05_9FUNG</name>
<keyword evidence="6 8" id="KW-0804">Transcription</keyword>
<dbReference type="InterPro" id="IPR037212">
    <property type="entry name" value="Med7/Med21-like"/>
</dbReference>
<organism evidence="9 10">
    <name type="scientific">Basidiobolus ranarum</name>
    <dbReference type="NCBI Taxonomy" id="34480"/>
    <lineage>
        <taxon>Eukaryota</taxon>
        <taxon>Fungi</taxon>
        <taxon>Fungi incertae sedis</taxon>
        <taxon>Zoopagomycota</taxon>
        <taxon>Entomophthoromycotina</taxon>
        <taxon>Basidiobolomycetes</taxon>
        <taxon>Basidiobolales</taxon>
        <taxon>Basidiobolaceae</taxon>
        <taxon>Basidiobolus</taxon>
    </lineage>
</organism>
<evidence type="ECO:0000256" key="4">
    <source>
        <dbReference type="ARBA" id="ARBA00023015"/>
    </source>
</evidence>
<sequence length="134" mass="15150">MDRLTQLQDSIDQLALMFVSSVDYLQGKSAMVTSNPEFPVTKSNERADPPNLFRKSTKELATDICKHAKQIDTLVEALPGIKHSEADQLRILEELDQDNAVVCKKYEEQLARSKSLLNEVTETLRIITDDQSRS</sequence>
<dbReference type="EMBL" id="JASJQH010007452">
    <property type="protein sequence ID" value="KAK9708839.1"/>
    <property type="molecule type" value="Genomic_DNA"/>
</dbReference>
<comment type="caution">
    <text evidence="9">The sequence shown here is derived from an EMBL/GenBank/DDBJ whole genome shotgun (WGS) entry which is preliminary data.</text>
</comment>
<dbReference type="Proteomes" id="UP001479436">
    <property type="component" value="Unassembled WGS sequence"/>
</dbReference>
<evidence type="ECO:0000313" key="10">
    <source>
        <dbReference type="Proteomes" id="UP001479436"/>
    </source>
</evidence>